<evidence type="ECO:0000313" key="1">
    <source>
        <dbReference type="EMBL" id="SDJ26379.1"/>
    </source>
</evidence>
<organism evidence="1 2">
    <name type="scientific">Salimicrobium halophilum</name>
    <dbReference type="NCBI Taxonomy" id="86666"/>
    <lineage>
        <taxon>Bacteria</taxon>
        <taxon>Bacillati</taxon>
        <taxon>Bacillota</taxon>
        <taxon>Bacilli</taxon>
        <taxon>Bacillales</taxon>
        <taxon>Bacillaceae</taxon>
        <taxon>Salimicrobium</taxon>
    </lineage>
</organism>
<protein>
    <submittedName>
        <fullName evidence="1">Uncharacterized protein</fullName>
    </submittedName>
</protein>
<keyword evidence="2" id="KW-1185">Reference proteome</keyword>
<dbReference type="Proteomes" id="UP000199225">
    <property type="component" value="Unassembled WGS sequence"/>
</dbReference>
<evidence type="ECO:0000313" key="2">
    <source>
        <dbReference type="Proteomes" id="UP000199225"/>
    </source>
</evidence>
<reference evidence="2" key="1">
    <citation type="submission" date="2016-10" db="EMBL/GenBank/DDBJ databases">
        <authorList>
            <person name="Varghese N."/>
            <person name="Submissions S."/>
        </authorList>
    </citation>
    <scope>NUCLEOTIDE SEQUENCE [LARGE SCALE GENOMIC DNA]</scope>
    <source>
        <strain evidence="2">DSM 4771</strain>
    </source>
</reference>
<gene>
    <name evidence="1" type="ORF">SAMN04490247_1354</name>
</gene>
<name>A0A1G8SAY3_9BACI</name>
<sequence>MKGADGELYAAMIGEQPEEILYFTTDESYRDYVPYTIDSWVNGLSGYREVYIVGD</sequence>
<dbReference type="AlphaFoldDB" id="A0A1G8SAY3"/>
<accession>A0A1G8SAY3</accession>
<proteinExistence type="predicted"/>
<dbReference type="EMBL" id="FNEV01000003">
    <property type="protein sequence ID" value="SDJ26379.1"/>
    <property type="molecule type" value="Genomic_DNA"/>
</dbReference>